<name>A0ABT1ND70_9FIRM</name>
<dbReference type="InterPro" id="IPR003838">
    <property type="entry name" value="ABC3_permease_C"/>
</dbReference>
<keyword evidence="11" id="KW-1185">Reference proteome</keyword>
<dbReference type="Pfam" id="PF12704">
    <property type="entry name" value="MacB_PCD"/>
    <property type="match status" value="1"/>
</dbReference>
<evidence type="ECO:0000313" key="10">
    <source>
        <dbReference type="EMBL" id="MCQ1529213.1"/>
    </source>
</evidence>
<evidence type="ECO:0000256" key="3">
    <source>
        <dbReference type="ARBA" id="ARBA00022692"/>
    </source>
</evidence>
<sequence>MNFMESFKSALYSVKANKMRSFLTMLGIIIGISSVITIVSLGEGGKKAITGQFEKIGMNMINIKIKPKDNDVESRDYFTLKDKKALEEKIPEVTDVIVGIEGFGYFRTDKIKKEAGLGAVDESYIKLANLEMLEGRFINERDVETNRSVIVIDDLTAIKFFGKLDAVGEKLRITNMDKDISPVIIGVCKNPAGNLATMFGDNYPGIGYLPVTIADKIFTNTDITMLAAMVTDMSKSKEISAKIIRLLEQIHRNKDKYMAEEGFKEIDMVNNVMNIFTGVIGAIAGISLLVGGIGVMNIMLVSVTERTREIGIRKALGAKNKDIMLQFLTESLILCLIGGTLGMSLGIAAGIGAGKLINVAIGVSPSVILAAFGFSSAVGIFFGIYPAKKAAKLDPIEALRYE</sequence>
<dbReference type="Proteomes" id="UP001651880">
    <property type="component" value="Unassembled WGS sequence"/>
</dbReference>
<evidence type="ECO:0000259" key="8">
    <source>
        <dbReference type="Pfam" id="PF02687"/>
    </source>
</evidence>
<gene>
    <name evidence="10" type="ORF">LJD61_06570</name>
</gene>
<feature type="transmembrane region" description="Helical" evidence="7">
    <location>
        <begin position="275"/>
        <end position="303"/>
    </location>
</feature>
<comment type="caution">
    <text evidence="10">The sequence shown here is derived from an EMBL/GenBank/DDBJ whole genome shotgun (WGS) entry which is preliminary data.</text>
</comment>
<evidence type="ECO:0000256" key="2">
    <source>
        <dbReference type="ARBA" id="ARBA00022475"/>
    </source>
</evidence>
<reference evidence="10 11" key="1">
    <citation type="submission" date="2021-10" db="EMBL/GenBank/DDBJ databases">
        <title>Lutispora strain m25 sp. nov., a thermophilic, non-spore-forming bacterium isolated from a lab-scale methanogenic bioreactor digesting anaerobic sludge.</title>
        <authorList>
            <person name="El Houari A."/>
            <person name="Mcdonald J."/>
        </authorList>
    </citation>
    <scope>NUCLEOTIDE SEQUENCE [LARGE SCALE GENOMIC DNA]</scope>
    <source>
        <strain evidence="11">m25</strain>
    </source>
</reference>
<feature type="domain" description="MacB-like periplasmic core" evidence="9">
    <location>
        <begin position="21"/>
        <end position="244"/>
    </location>
</feature>
<dbReference type="EMBL" id="JAJEKE010000004">
    <property type="protein sequence ID" value="MCQ1529213.1"/>
    <property type="molecule type" value="Genomic_DNA"/>
</dbReference>
<feature type="transmembrane region" description="Helical" evidence="7">
    <location>
        <begin position="357"/>
        <end position="385"/>
    </location>
</feature>
<evidence type="ECO:0000256" key="1">
    <source>
        <dbReference type="ARBA" id="ARBA00004651"/>
    </source>
</evidence>
<feature type="transmembrane region" description="Helical" evidence="7">
    <location>
        <begin position="324"/>
        <end position="351"/>
    </location>
</feature>
<feature type="domain" description="ABC3 transporter permease C-terminal" evidence="8">
    <location>
        <begin position="282"/>
        <end position="395"/>
    </location>
</feature>
<evidence type="ECO:0000256" key="7">
    <source>
        <dbReference type="SAM" id="Phobius"/>
    </source>
</evidence>
<keyword evidence="2" id="KW-1003">Cell membrane</keyword>
<comment type="similarity">
    <text evidence="6">Belongs to the ABC-4 integral membrane protein family.</text>
</comment>
<feature type="transmembrane region" description="Helical" evidence="7">
    <location>
        <begin position="21"/>
        <end position="42"/>
    </location>
</feature>
<dbReference type="PANTHER" id="PTHR30572">
    <property type="entry name" value="MEMBRANE COMPONENT OF TRANSPORTER-RELATED"/>
    <property type="match status" value="1"/>
</dbReference>
<evidence type="ECO:0000256" key="6">
    <source>
        <dbReference type="ARBA" id="ARBA00038076"/>
    </source>
</evidence>
<dbReference type="PANTHER" id="PTHR30572:SF4">
    <property type="entry name" value="ABC TRANSPORTER PERMEASE YTRF"/>
    <property type="match status" value="1"/>
</dbReference>
<dbReference type="Pfam" id="PF02687">
    <property type="entry name" value="FtsX"/>
    <property type="match status" value="1"/>
</dbReference>
<organism evidence="10 11">
    <name type="scientific">Lutispora saccharofermentans</name>
    <dbReference type="NCBI Taxonomy" id="3024236"/>
    <lineage>
        <taxon>Bacteria</taxon>
        <taxon>Bacillati</taxon>
        <taxon>Bacillota</taxon>
        <taxon>Clostridia</taxon>
        <taxon>Lutisporales</taxon>
        <taxon>Lutisporaceae</taxon>
        <taxon>Lutispora</taxon>
    </lineage>
</organism>
<protein>
    <submittedName>
        <fullName evidence="10">ABC transporter permease</fullName>
    </submittedName>
</protein>
<evidence type="ECO:0000259" key="9">
    <source>
        <dbReference type="Pfam" id="PF12704"/>
    </source>
</evidence>
<proteinExistence type="inferred from homology"/>
<accession>A0ABT1ND70</accession>
<keyword evidence="5 7" id="KW-0472">Membrane</keyword>
<comment type="subcellular location">
    <subcellularLocation>
        <location evidence="1">Cell membrane</location>
        <topology evidence="1">Multi-pass membrane protein</topology>
    </subcellularLocation>
</comment>
<keyword evidence="3 7" id="KW-0812">Transmembrane</keyword>
<dbReference type="InterPro" id="IPR050250">
    <property type="entry name" value="Macrolide_Exporter_MacB"/>
</dbReference>
<evidence type="ECO:0000256" key="4">
    <source>
        <dbReference type="ARBA" id="ARBA00022989"/>
    </source>
</evidence>
<evidence type="ECO:0000256" key="5">
    <source>
        <dbReference type="ARBA" id="ARBA00023136"/>
    </source>
</evidence>
<dbReference type="InterPro" id="IPR025857">
    <property type="entry name" value="MacB_PCD"/>
</dbReference>
<evidence type="ECO:0000313" key="11">
    <source>
        <dbReference type="Proteomes" id="UP001651880"/>
    </source>
</evidence>
<keyword evidence="4 7" id="KW-1133">Transmembrane helix</keyword>
<dbReference type="RefSeq" id="WP_255226733.1">
    <property type="nucleotide sequence ID" value="NZ_JAJEKE010000004.1"/>
</dbReference>